<protein>
    <submittedName>
        <fullName evidence="1">Uncharacterized protein</fullName>
    </submittedName>
</protein>
<evidence type="ECO:0000313" key="2">
    <source>
        <dbReference type="Proteomes" id="UP000000818"/>
    </source>
</evidence>
<dbReference type="AlphaFoldDB" id="Q8XLC7"/>
<gene>
    <name evidence="1" type="ordered locus">CPE1115</name>
</gene>
<accession>Q8XLC7</accession>
<sequence length="80" mass="9655">MIGFTRKERKIIKTYFNRRNNLRHLADNIEKLEDKELANILRKTLFNRYKVEFISGNEDRLADIYTKEMLEIGVKSYCIL</sequence>
<dbReference type="RefSeq" id="WP_011010253.1">
    <property type="nucleotide sequence ID" value="NC_003366.1"/>
</dbReference>
<proteinExistence type="predicted"/>
<dbReference type="Proteomes" id="UP000000818">
    <property type="component" value="Chromosome"/>
</dbReference>
<reference evidence="1 2" key="1">
    <citation type="journal article" date="2002" name="Proc. Natl. Acad. Sci. U.S.A.">
        <title>Complete genome sequence of Clostridium perfringens, an anaerobic flesh-eater.</title>
        <authorList>
            <person name="Shimizu T."/>
            <person name="Ohtani K."/>
            <person name="Hirakawa H."/>
            <person name="Ohshima K."/>
            <person name="Yamashita A."/>
            <person name="Shiba T."/>
            <person name="Ogasawara N."/>
            <person name="Hattori M."/>
            <person name="Kuhara S."/>
            <person name="Hayashi H."/>
        </authorList>
    </citation>
    <scope>NUCLEOTIDE SEQUENCE [LARGE SCALE GENOMIC DNA]</scope>
    <source>
        <strain evidence="2">13 / Type A</strain>
    </source>
</reference>
<name>Q8XLC7_CLOPE</name>
<dbReference type="KEGG" id="cpe:CPE1115"/>
<dbReference type="HOGENOM" id="CLU_2583555_0_0_9"/>
<dbReference type="EMBL" id="BA000016">
    <property type="protein sequence ID" value="BAB80821.1"/>
    <property type="molecule type" value="Genomic_DNA"/>
</dbReference>
<dbReference type="STRING" id="195102.gene:10490378"/>
<evidence type="ECO:0000313" key="1">
    <source>
        <dbReference type="EMBL" id="BAB80821.1"/>
    </source>
</evidence>
<organism evidence="1 2">
    <name type="scientific">Clostridium perfringens (strain 13 / Type A)</name>
    <dbReference type="NCBI Taxonomy" id="195102"/>
    <lineage>
        <taxon>Bacteria</taxon>
        <taxon>Bacillati</taxon>
        <taxon>Bacillota</taxon>
        <taxon>Clostridia</taxon>
        <taxon>Eubacteriales</taxon>
        <taxon>Clostridiaceae</taxon>
        <taxon>Clostridium</taxon>
    </lineage>
</organism>